<gene>
    <name evidence="5" type="ORF">COT95_00620</name>
</gene>
<dbReference type="Pfam" id="PF00266">
    <property type="entry name" value="Aminotran_5"/>
    <property type="match status" value="1"/>
</dbReference>
<protein>
    <submittedName>
        <fullName evidence="5">Cysteine desulfurase NifS</fullName>
    </submittedName>
</protein>
<evidence type="ECO:0000313" key="5">
    <source>
        <dbReference type="EMBL" id="PIR95087.1"/>
    </source>
</evidence>
<dbReference type="PANTHER" id="PTHR11601:SF34">
    <property type="entry name" value="CYSTEINE DESULFURASE"/>
    <property type="match status" value="1"/>
</dbReference>
<dbReference type="Gene3D" id="3.90.1150.10">
    <property type="entry name" value="Aspartate Aminotransferase, domain 1"/>
    <property type="match status" value="1"/>
</dbReference>
<dbReference type="AlphaFoldDB" id="A0A2H0V7J8"/>
<dbReference type="InterPro" id="IPR015421">
    <property type="entry name" value="PyrdxlP-dep_Trfase_major"/>
</dbReference>
<dbReference type="EMBL" id="PFAN01000036">
    <property type="protein sequence ID" value="PIR95087.1"/>
    <property type="molecule type" value="Genomic_DNA"/>
</dbReference>
<accession>A0A2H0V7J8</accession>
<comment type="catalytic activity">
    <reaction evidence="3">
        <text>(sulfur carrier)-H + L-cysteine = (sulfur carrier)-SH + L-alanine</text>
        <dbReference type="Rhea" id="RHEA:43892"/>
        <dbReference type="Rhea" id="RHEA-COMP:14737"/>
        <dbReference type="Rhea" id="RHEA-COMP:14739"/>
        <dbReference type="ChEBI" id="CHEBI:29917"/>
        <dbReference type="ChEBI" id="CHEBI:35235"/>
        <dbReference type="ChEBI" id="CHEBI:57972"/>
        <dbReference type="ChEBI" id="CHEBI:64428"/>
        <dbReference type="EC" id="2.8.1.7"/>
    </reaction>
</comment>
<dbReference type="Proteomes" id="UP000228614">
    <property type="component" value="Unassembled WGS sequence"/>
</dbReference>
<feature type="non-terminal residue" evidence="5">
    <location>
        <position position="147"/>
    </location>
</feature>
<feature type="domain" description="Aminotransferase class V" evidence="4">
    <location>
        <begin position="7"/>
        <end position="147"/>
    </location>
</feature>
<sequence>MPKKKKIYLDYAAATPINADVLKVMKIYELEKFGNSGAIHDFGAEAKKALIESRKKIADIIHAGADEIIFTSSATEANNFALKGVFWASNAKKKHLVVSVAEHACVLASAEWLKTQGVDVTVLPVNEFGMVSSADIKKAIKKDTLLV</sequence>
<comment type="similarity">
    <text evidence="2">Belongs to the class-V pyridoxal-phosphate-dependent aminotransferase family. NifS/IscS subfamily.</text>
</comment>
<comment type="caution">
    <text evidence="5">The sequence shown here is derived from an EMBL/GenBank/DDBJ whole genome shotgun (WGS) entry which is preliminary data.</text>
</comment>
<dbReference type="GO" id="GO:0031071">
    <property type="term" value="F:cysteine desulfurase activity"/>
    <property type="evidence" value="ECO:0007669"/>
    <property type="project" value="UniProtKB-EC"/>
</dbReference>
<evidence type="ECO:0000313" key="6">
    <source>
        <dbReference type="Proteomes" id="UP000228614"/>
    </source>
</evidence>
<evidence type="ECO:0000256" key="2">
    <source>
        <dbReference type="ARBA" id="ARBA00006490"/>
    </source>
</evidence>
<evidence type="ECO:0000259" key="4">
    <source>
        <dbReference type="Pfam" id="PF00266"/>
    </source>
</evidence>
<evidence type="ECO:0000256" key="3">
    <source>
        <dbReference type="ARBA" id="ARBA00050776"/>
    </source>
</evidence>
<dbReference type="InterPro" id="IPR015424">
    <property type="entry name" value="PyrdxlP-dep_Trfase"/>
</dbReference>
<organism evidence="5 6">
    <name type="scientific">Candidatus Falkowbacteria bacterium CG10_big_fil_rev_8_21_14_0_10_37_6</name>
    <dbReference type="NCBI Taxonomy" id="1974563"/>
    <lineage>
        <taxon>Bacteria</taxon>
        <taxon>Candidatus Falkowiibacteriota</taxon>
    </lineage>
</organism>
<dbReference type="InterPro" id="IPR000192">
    <property type="entry name" value="Aminotrans_V_dom"/>
</dbReference>
<name>A0A2H0V7J8_9BACT</name>
<dbReference type="PANTHER" id="PTHR11601">
    <property type="entry name" value="CYSTEINE DESULFURYLASE FAMILY MEMBER"/>
    <property type="match status" value="1"/>
</dbReference>
<comment type="cofactor">
    <cofactor evidence="1">
        <name>pyridoxal 5'-phosphate</name>
        <dbReference type="ChEBI" id="CHEBI:597326"/>
    </cofactor>
</comment>
<reference evidence="6" key="1">
    <citation type="submission" date="2017-09" db="EMBL/GenBank/DDBJ databases">
        <title>Depth-based differentiation of microbial function through sediment-hosted aquifers and enrichment of novel symbionts in the deep terrestrial subsurface.</title>
        <authorList>
            <person name="Probst A.J."/>
            <person name="Ladd B."/>
            <person name="Jarett J.K."/>
            <person name="Geller-Mcgrath D.E."/>
            <person name="Sieber C.M.K."/>
            <person name="Emerson J.B."/>
            <person name="Anantharaman K."/>
            <person name="Thomas B.C."/>
            <person name="Malmstrom R."/>
            <person name="Stieglmeier M."/>
            <person name="Klingl A."/>
            <person name="Woyke T."/>
            <person name="Ryan C.M."/>
            <person name="Banfield J.F."/>
        </authorList>
    </citation>
    <scope>NUCLEOTIDE SEQUENCE [LARGE SCALE GENOMIC DNA]</scope>
</reference>
<dbReference type="SUPFAM" id="SSF53383">
    <property type="entry name" value="PLP-dependent transferases"/>
    <property type="match status" value="1"/>
</dbReference>
<evidence type="ECO:0000256" key="1">
    <source>
        <dbReference type="ARBA" id="ARBA00001933"/>
    </source>
</evidence>
<dbReference type="InterPro" id="IPR015422">
    <property type="entry name" value="PyrdxlP-dep_Trfase_small"/>
</dbReference>
<dbReference type="Gene3D" id="3.40.640.10">
    <property type="entry name" value="Type I PLP-dependent aspartate aminotransferase-like (Major domain)"/>
    <property type="match status" value="1"/>
</dbReference>
<proteinExistence type="inferred from homology"/>